<protein>
    <submittedName>
        <fullName evidence="3">LuxR C-terminal-related transcriptional regulator</fullName>
    </submittedName>
</protein>
<organism evidence="3 4">
    <name type="scientific">Nocardioides hankookensis</name>
    <dbReference type="NCBI Taxonomy" id="443157"/>
    <lineage>
        <taxon>Bacteria</taxon>
        <taxon>Bacillati</taxon>
        <taxon>Actinomycetota</taxon>
        <taxon>Actinomycetes</taxon>
        <taxon>Propionibacteriales</taxon>
        <taxon>Nocardioidaceae</taxon>
        <taxon>Nocardioides</taxon>
    </lineage>
</organism>
<dbReference type="SMART" id="SM00421">
    <property type="entry name" value="HTH_LUXR"/>
    <property type="match status" value="1"/>
</dbReference>
<sequence>MSDAAQRAGVRRSPGRRAISKAAAQEVEDAAAALQVRRADLAARAAAGEQVGAEVVASGMGAILDWLADFSRQTRELVSTTPSVSSAQLRESLPLNRSVLRSGTRMTSLFDHEGTGYEEKVLLANEPVGTYLFGVAPVQMKIVDRRTLLIQGPVIDGDISLMKVTAPGCLDAAWHYWRTAMAHTIPFTPRSSSVDRLTARQRQVMALLAADLSDDAIASALGVSVRTVRGDVAGVLDALGVKSRFAAGVRLTIWDDEDDDTAAAP</sequence>
<evidence type="ECO:0000256" key="1">
    <source>
        <dbReference type="ARBA" id="ARBA00023125"/>
    </source>
</evidence>
<proteinExistence type="predicted"/>
<dbReference type="Gene3D" id="1.10.10.10">
    <property type="entry name" value="Winged helix-like DNA-binding domain superfamily/Winged helix DNA-binding domain"/>
    <property type="match status" value="1"/>
</dbReference>
<evidence type="ECO:0000313" key="3">
    <source>
        <dbReference type="EMBL" id="MFC6042673.1"/>
    </source>
</evidence>
<dbReference type="PROSITE" id="PS50043">
    <property type="entry name" value="HTH_LUXR_2"/>
    <property type="match status" value="1"/>
</dbReference>
<dbReference type="SUPFAM" id="SSF46894">
    <property type="entry name" value="C-terminal effector domain of the bipartite response regulators"/>
    <property type="match status" value="1"/>
</dbReference>
<dbReference type="InterPro" id="IPR036388">
    <property type="entry name" value="WH-like_DNA-bd_sf"/>
</dbReference>
<dbReference type="InterPro" id="IPR016032">
    <property type="entry name" value="Sig_transdc_resp-reg_C-effctor"/>
</dbReference>
<dbReference type="PANTHER" id="PTHR43214:SF43">
    <property type="entry name" value="TWO-COMPONENT RESPONSE REGULATOR"/>
    <property type="match status" value="1"/>
</dbReference>
<comment type="caution">
    <text evidence="3">The sequence shown here is derived from an EMBL/GenBank/DDBJ whole genome shotgun (WGS) entry which is preliminary data.</text>
</comment>
<dbReference type="Proteomes" id="UP001596135">
    <property type="component" value="Unassembled WGS sequence"/>
</dbReference>
<reference evidence="4" key="1">
    <citation type="journal article" date="2019" name="Int. J. Syst. Evol. Microbiol.">
        <title>The Global Catalogue of Microorganisms (GCM) 10K type strain sequencing project: providing services to taxonomists for standard genome sequencing and annotation.</title>
        <authorList>
            <consortium name="The Broad Institute Genomics Platform"/>
            <consortium name="The Broad Institute Genome Sequencing Center for Infectious Disease"/>
            <person name="Wu L."/>
            <person name="Ma J."/>
        </authorList>
    </citation>
    <scope>NUCLEOTIDE SEQUENCE [LARGE SCALE GENOMIC DNA]</scope>
    <source>
        <strain evidence="4">CCUG 54522</strain>
    </source>
</reference>
<dbReference type="InterPro" id="IPR039420">
    <property type="entry name" value="WalR-like"/>
</dbReference>
<keyword evidence="1" id="KW-0238">DNA-binding</keyword>
<name>A0ABW1LG65_9ACTN</name>
<accession>A0ABW1LG65</accession>
<evidence type="ECO:0000259" key="2">
    <source>
        <dbReference type="PROSITE" id="PS50043"/>
    </source>
</evidence>
<gene>
    <name evidence="3" type="ORF">ACFPYL_06300</name>
</gene>
<feature type="domain" description="HTH luxR-type" evidence="2">
    <location>
        <begin position="190"/>
        <end position="255"/>
    </location>
</feature>
<dbReference type="RefSeq" id="WP_379151810.1">
    <property type="nucleotide sequence ID" value="NZ_JBHSRJ010000003.1"/>
</dbReference>
<dbReference type="InterPro" id="IPR000792">
    <property type="entry name" value="Tscrpt_reg_LuxR_C"/>
</dbReference>
<dbReference type="EMBL" id="JBHSRJ010000003">
    <property type="protein sequence ID" value="MFC6042673.1"/>
    <property type="molecule type" value="Genomic_DNA"/>
</dbReference>
<dbReference type="PANTHER" id="PTHR43214">
    <property type="entry name" value="TWO-COMPONENT RESPONSE REGULATOR"/>
    <property type="match status" value="1"/>
</dbReference>
<evidence type="ECO:0000313" key="4">
    <source>
        <dbReference type="Proteomes" id="UP001596135"/>
    </source>
</evidence>
<dbReference type="Pfam" id="PF00196">
    <property type="entry name" value="GerE"/>
    <property type="match status" value="1"/>
</dbReference>
<keyword evidence="4" id="KW-1185">Reference proteome</keyword>